<evidence type="ECO:0000256" key="2">
    <source>
        <dbReference type="ARBA" id="ARBA00022454"/>
    </source>
</evidence>
<dbReference type="Pfam" id="PF14826">
    <property type="entry name" value="FACT-Spt16_Nlob"/>
    <property type="match status" value="1"/>
</dbReference>
<evidence type="ECO:0000256" key="6">
    <source>
        <dbReference type="ARBA" id="ARBA00023054"/>
    </source>
</evidence>
<feature type="region of interest" description="Disordered" evidence="11">
    <location>
        <begin position="510"/>
        <end position="573"/>
    </location>
</feature>
<evidence type="ECO:0000313" key="15">
    <source>
        <dbReference type="EMBL" id="KFG36379.1"/>
    </source>
</evidence>
<evidence type="ECO:0000256" key="8">
    <source>
        <dbReference type="ARBA" id="ARBA00023204"/>
    </source>
</evidence>
<comment type="function">
    <text evidence="10">Component of the FACT complex, a general chromatin factor that acts to reorganize nucleosomes. The FACT complex is involved in multiple processes that require DNA as a template such as mRNA elongation, DNA replication and DNA repair. During transcription elongation the FACT complex acts as a histone chaperone that both destabilizes and restores nucleosomal structure. It facilitates the passage of RNA polymerase II and transcription by promoting the dissociation of one histone H2A-H2B dimer from the nucleosome, then subsequently promotes the reestablishment of the nucleosome following the passage of RNA polymerase II.</text>
</comment>
<evidence type="ECO:0000256" key="3">
    <source>
        <dbReference type="ARBA" id="ARBA00022705"/>
    </source>
</evidence>
<name>A0A086JW61_TOXGO</name>
<dbReference type="GO" id="GO:0006368">
    <property type="term" value="P:transcription elongation by RNA polymerase II"/>
    <property type="evidence" value="ECO:0007669"/>
    <property type="project" value="TreeGrafter"/>
</dbReference>
<feature type="domain" description="FACT complex subunit SPT16 middle" evidence="13">
    <location>
        <begin position="672"/>
        <end position="845"/>
    </location>
</feature>
<keyword evidence="8 10" id="KW-0234">DNA repair</keyword>
<accession>A0A086JW61</accession>
<protein>
    <recommendedName>
        <fullName evidence="10">FACT complex subunit</fullName>
    </recommendedName>
</protein>
<evidence type="ECO:0000256" key="5">
    <source>
        <dbReference type="ARBA" id="ARBA00023015"/>
    </source>
</evidence>
<feature type="compositionally biased region" description="Basic and acidic residues" evidence="11">
    <location>
        <begin position="554"/>
        <end position="570"/>
    </location>
</feature>
<keyword evidence="15" id="KW-0648">Protein biosynthesis</keyword>
<dbReference type="InterPro" id="IPR040258">
    <property type="entry name" value="Spt16"/>
</dbReference>
<dbReference type="AlphaFoldDB" id="A0A086JW61"/>
<dbReference type="PANTHER" id="PTHR13980">
    <property type="entry name" value="CDC68 RELATED"/>
    <property type="match status" value="1"/>
</dbReference>
<dbReference type="Pfam" id="PF24824">
    <property type="entry name" value="PH_SPT16"/>
    <property type="match status" value="1"/>
</dbReference>
<dbReference type="GO" id="GO:0006281">
    <property type="term" value="P:DNA repair"/>
    <property type="evidence" value="ECO:0007669"/>
    <property type="project" value="UniProtKB-UniRule"/>
</dbReference>
<dbReference type="Pfam" id="PF21091">
    <property type="entry name" value="SPT16_C"/>
    <property type="match status" value="1"/>
</dbReference>
<dbReference type="InterPro" id="IPR029149">
    <property type="entry name" value="Creatin/AminoP/Spt16_N"/>
</dbReference>
<evidence type="ECO:0000256" key="9">
    <source>
        <dbReference type="ARBA" id="ARBA00023242"/>
    </source>
</evidence>
<dbReference type="SMART" id="SM01285">
    <property type="entry name" value="FACT-Spt16_Nlob"/>
    <property type="match status" value="1"/>
</dbReference>
<evidence type="ECO:0000256" key="11">
    <source>
        <dbReference type="SAM" id="MobiDB-lite"/>
    </source>
</evidence>
<dbReference type="Proteomes" id="UP000028828">
    <property type="component" value="Unassembled WGS sequence"/>
</dbReference>
<feature type="compositionally biased region" description="Basic and acidic residues" evidence="11">
    <location>
        <begin position="518"/>
        <end position="545"/>
    </location>
</feature>
<feature type="compositionally biased region" description="Basic and acidic residues" evidence="11">
    <location>
        <begin position="625"/>
        <end position="646"/>
    </location>
</feature>
<evidence type="ECO:0000256" key="1">
    <source>
        <dbReference type="ARBA" id="ARBA00010779"/>
    </source>
</evidence>
<comment type="caution">
    <text evidence="15">The sequence shown here is derived from an EMBL/GenBank/DDBJ whole genome shotgun (WGS) entry which is preliminary data.</text>
</comment>
<evidence type="ECO:0000256" key="10">
    <source>
        <dbReference type="RuleBase" id="RU367052"/>
    </source>
</evidence>
<evidence type="ECO:0000259" key="12">
    <source>
        <dbReference type="SMART" id="SM01285"/>
    </source>
</evidence>
<feature type="domain" description="Histone chaperone RTT106/FACT complex subunit SPT16-like middle" evidence="14">
    <location>
        <begin position="965"/>
        <end position="1055"/>
    </location>
</feature>
<keyword evidence="2 10" id="KW-0158">Chromosome</keyword>
<dbReference type="GO" id="GO:0035101">
    <property type="term" value="C:FACT complex"/>
    <property type="evidence" value="ECO:0007669"/>
    <property type="project" value="UniProtKB-UniRule"/>
</dbReference>
<dbReference type="InterPro" id="IPR056595">
    <property type="entry name" value="Fact-SPT16_PH"/>
</dbReference>
<dbReference type="InterPro" id="IPR011993">
    <property type="entry name" value="PH-like_dom_sf"/>
</dbReference>
<dbReference type="GO" id="GO:0006260">
    <property type="term" value="P:DNA replication"/>
    <property type="evidence" value="ECO:0007669"/>
    <property type="project" value="UniProtKB-KW"/>
</dbReference>
<dbReference type="Gene3D" id="3.40.350.10">
    <property type="entry name" value="Creatinase/prolidase N-terminal domain"/>
    <property type="match status" value="1"/>
</dbReference>
<dbReference type="VEuPathDB" id="ToxoDB:TGP89_221670"/>
<keyword evidence="5 10" id="KW-0805">Transcription regulation</keyword>
<dbReference type="InterPro" id="IPR000994">
    <property type="entry name" value="Pept_M24"/>
</dbReference>
<dbReference type="InterPro" id="IPR013953">
    <property type="entry name" value="FACT_SPT16_M"/>
</dbReference>
<feature type="compositionally biased region" description="Acidic residues" evidence="11">
    <location>
        <begin position="1120"/>
        <end position="1171"/>
    </location>
</feature>
<dbReference type="OrthoDB" id="10251642at2759"/>
<evidence type="ECO:0000259" key="13">
    <source>
        <dbReference type="SMART" id="SM01286"/>
    </source>
</evidence>
<comment type="subcellular location">
    <subcellularLocation>
        <location evidence="10">Nucleus</location>
    </subcellularLocation>
    <subcellularLocation>
        <location evidence="10">Chromosome</location>
    </subcellularLocation>
</comment>
<keyword evidence="15" id="KW-0251">Elongation factor</keyword>
<feature type="domain" description="FACT complex subunit SPT16 N-terminal lobe" evidence="12">
    <location>
        <begin position="69"/>
        <end position="242"/>
    </location>
</feature>
<evidence type="ECO:0000256" key="7">
    <source>
        <dbReference type="ARBA" id="ARBA00023163"/>
    </source>
</evidence>
<proteinExistence type="inferred from homology"/>
<feature type="region of interest" description="Disordered" evidence="11">
    <location>
        <begin position="908"/>
        <end position="929"/>
    </location>
</feature>
<dbReference type="InterPro" id="IPR013719">
    <property type="entry name" value="RTT106/SPT16-like_middle_dom"/>
</dbReference>
<feature type="compositionally biased region" description="Basic and acidic residues" evidence="11">
    <location>
        <begin position="13"/>
        <end position="22"/>
    </location>
</feature>
<dbReference type="Pfam" id="PF08644">
    <property type="entry name" value="SPT16"/>
    <property type="match status" value="1"/>
</dbReference>
<feature type="compositionally biased region" description="Basic and acidic residues" evidence="11">
    <location>
        <begin position="1172"/>
        <end position="1184"/>
    </location>
</feature>
<dbReference type="SMR" id="A0A086JW61"/>
<dbReference type="Gene3D" id="3.90.230.10">
    <property type="entry name" value="Creatinase/methionine aminopeptidase superfamily"/>
    <property type="match status" value="1"/>
</dbReference>
<feature type="compositionally biased region" description="Basic and acidic residues" evidence="11">
    <location>
        <begin position="910"/>
        <end position="929"/>
    </location>
</feature>
<evidence type="ECO:0000259" key="14">
    <source>
        <dbReference type="SMART" id="SM01287"/>
    </source>
</evidence>
<dbReference type="Gene3D" id="2.30.29.150">
    <property type="match status" value="1"/>
</dbReference>
<evidence type="ECO:0000256" key="4">
    <source>
        <dbReference type="ARBA" id="ARBA00022763"/>
    </source>
</evidence>
<dbReference type="Pfam" id="PF08512">
    <property type="entry name" value="Rttp106-like_middle"/>
    <property type="match status" value="1"/>
</dbReference>
<feature type="region of interest" description="Disordered" evidence="11">
    <location>
        <begin position="1085"/>
        <end position="1198"/>
    </location>
</feature>
<keyword evidence="4 10" id="KW-0227">DNA damage</keyword>
<dbReference type="SMART" id="SM01286">
    <property type="entry name" value="SPT16"/>
    <property type="match status" value="1"/>
</dbReference>
<dbReference type="Gene3D" id="2.30.29.30">
    <property type="entry name" value="Pleckstrin-homology domain (PH domain)/Phosphotyrosine-binding domain (PTB)"/>
    <property type="match status" value="1"/>
</dbReference>
<organism evidence="15 16">
    <name type="scientific">Toxoplasma gondii p89</name>
    <dbReference type="NCBI Taxonomy" id="943119"/>
    <lineage>
        <taxon>Eukaryota</taxon>
        <taxon>Sar</taxon>
        <taxon>Alveolata</taxon>
        <taxon>Apicomplexa</taxon>
        <taxon>Conoidasida</taxon>
        <taxon>Coccidia</taxon>
        <taxon>Eucoccidiorida</taxon>
        <taxon>Eimeriorina</taxon>
        <taxon>Sarcocystidae</taxon>
        <taxon>Toxoplasma</taxon>
    </lineage>
</organism>
<dbReference type="SMART" id="SM01287">
    <property type="entry name" value="Rtt106"/>
    <property type="match status" value="1"/>
</dbReference>
<dbReference type="Gene3D" id="2.30.29.210">
    <property type="entry name" value="FACT complex subunit Spt16p/Cdc68p"/>
    <property type="match status" value="1"/>
</dbReference>
<dbReference type="SUPFAM" id="SSF55920">
    <property type="entry name" value="Creatinase/aminopeptidase"/>
    <property type="match status" value="1"/>
</dbReference>
<sequence length="1198" mass="134599">MASSEEGAPPIEAKMEMKREPDAEPPSVPAASLAAPEEKVVPNGASPTVPVKTQEAKEEGRGGARTVAIDGGDVKEKLDRLFSYWDSCYGVEGDSWHGVDAFVILVGKASEEEEGKAEQMQMWLTGFQFPETLFVFTRTGEWWVLTSPKKLEHLRQVESCREGIFLLSRADGLPEAMEKIHQAIGRAAAAAGKNADEASIGCLQQSASLSQGGGFGQQVSDSLLRKFTESNRSKFVDDGIVATMAVHTRVEIENIRSASVVCVAMVKTQIVNRIETVLDNEQQESHAAIADLAEKLLKDGKQIEKLREKRNIDPSEVDLLYSNVQSGDVFDLRASAQPTNANLSQSEGSIIVSLGVKYKELCAAVARTLLLNGTKEQKEVYSFTFELLNYVISLLKPGASFSSIYADARAFVEEKKPALADHLLKMVGHCMGLEYRSNSLVLNAKNSKSVVERGMVFNISVGFSHLTTAKGKNYAIWLADTVLLPKEEGAAPVVLTDGTSKVLRHVSYELEDAEEEPAEKKDKASADDKKRAKEETTKGADDPERQKKKSVATKQKDSSRVKEKEKETRKAATTGGAISATILNNAESVILKDRLRRRTGSQAATAQQEAEERDERQRQLRKKKSEQLRLRFEEEKDGGGLERKKKEGKKMEDIKCFSGPEGFPRDVKANKLYVDFKSESLLVPIHGSHLPFHLSTVKNVTCSEAQGDSSGSSSVSGKNKAPFYVLRINFQVPGSQTLTLKGEENPLPDLSGKPDTVFIKELMFKSEDGRHLQTIFRTIKEQLKRVKQKALEDDVAGEVTEQDKLILNRSGRRVLLKDLMIRPNIAPGMRKLIGALEAHTNGLRFTVNTRGQIDQVDITYSNIKHAMFQPCERELIVLIHFHLKSAIMVGKKRTQDVQFYTEAGTQTDDLDNRRNRSFHDPDETQDEMRERELKRRLNNEFKRFVQQVEDIAKVEFDLPYRELRFTGVPMKSNVEILPTANCLVHLIEWPPFVLPLEDIELVSFERVAHGLRNFDVIFVFQDYTKPVKRIDLVPIEFLDNLKRWLNELEIVWYEGKQNLNWNAILKQIREDPHGFVEAGGFEMFLGDDSVSGEEGDTDEDDDDEEYAESGSESEYNERSGEEEEDGEEGSSEEDSSDSDDDESLADESDEDEEYNDVSSDEEEGLSWDELEERAKKEDRKRRTDDSDDNEDRRKKKRK</sequence>
<evidence type="ECO:0000313" key="16">
    <source>
        <dbReference type="Proteomes" id="UP000028828"/>
    </source>
</evidence>
<dbReference type="GO" id="GO:0003746">
    <property type="term" value="F:translation elongation factor activity"/>
    <property type="evidence" value="ECO:0007669"/>
    <property type="project" value="UniProtKB-KW"/>
</dbReference>
<dbReference type="InterPro" id="IPR029148">
    <property type="entry name" value="FACT-SPT16_Nlobe"/>
</dbReference>
<dbReference type="PANTHER" id="PTHR13980:SF15">
    <property type="entry name" value="FACT COMPLEX SUBUNIT SPT16"/>
    <property type="match status" value="1"/>
</dbReference>
<dbReference type="InterPro" id="IPR048969">
    <property type="entry name" value="FACT_SPT16_C"/>
</dbReference>
<reference evidence="15 16" key="1">
    <citation type="submission" date="2014-03" db="EMBL/GenBank/DDBJ databases">
        <authorList>
            <person name="Sibley D."/>
            <person name="Venepally P."/>
            <person name="Karamycheva S."/>
            <person name="Hadjithomas M."/>
            <person name="Khan A."/>
            <person name="Brunk B."/>
            <person name="Roos D."/>
            <person name="Caler E."/>
            <person name="Lorenzi H."/>
        </authorList>
    </citation>
    <scope>NUCLEOTIDE SEQUENCE [LARGE SCALE GENOMIC DNA]</scope>
    <source>
        <strain evidence="16">p89</strain>
    </source>
</reference>
<dbReference type="InterPro" id="IPR036005">
    <property type="entry name" value="Creatinase/aminopeptidase-like"/>
</dbReference>
<feature type="compositionally biased region" description="Acidic residues" evidence="11">
    <location>
        <begin position="1090"/>
        <end position="1107"/>
    </location>
</feature>
<comment type="subunit">
    <text evidence="10">Component of the FACT complex.</text>
</comment>
<feature type="region of interest" description="Disordered" evidence="11">
    <location>
        <begin position="594"/>
        <end position="646"/>
    </location>
</feature>
<comment type="similarity">
    <text evidence="1 10">Belongs to the peptidase M24 family. SPT16 subfamily.</text>
</comment>
<dbReference type="FunFam" id="2.30.29.30:FF:000017">
    <property type="entry name" value="FACT complex subunit SPT16"/>
    <property type="match status" value="1"/>
</dbReference>
<keyword evidence="6" id="KW-0175">Coiled coil</keyword>
<feature type="region of interest" description="Disordered" evidence="11">
    <location>
        <begin position="1"/>
        <end position="63"/>
    </location>
</feature>
<dbReference type="EMBL" id="AEYI02001522">
    <property type="protein sequence ID" value="KFG36379.1"/>
    <property type="molecule type" value="Genomic_DNA"/>
</dbReference>
<keyword evidence="3 10" id="KW-0235">DNA replication</keyword>
<gene>
    <name evidence="15" type="ORF">TGP89_221670</name>
</gene>
<keyword evidence="7 10" id="KW-0804">Transcription</keyword>
<keyword evidence="9 10" id="KW-0539">Nucleus</keyword>
<dbReference type="GO" id="GO:0031491">
    <property type="term" value="F:nucleosome binding"/>
    <property type="evidence" value="ECO:0007669"/>
    <property type="project" value="TreeGrafter"/>
</dbReference>
<dbReference type="Pfam" id="PF00557">
    <property type="entry name" value="Peptidase_M24"/>
    <property type="match status" value="1"/>
</dbReference>